<evidence type="ECO:0000313" key="3">
    <source>
        <dbReference type="EMBL" id="OQW97598.1"/>
    </source>
</evidence>
<organism evidence="3 4">
    <name type="scientific">Thiothrix lacustris</name>
    <dbReference type="NCBI Taxonomy" id="525917"/>
    <lineage>
        <taxon>Bacteria</taxon>
        <taxon>Pseudomonadati</taxon>
        <taxon>Pseudomonadota</taxon>
        <taxon>Gammaproteobacteria</taxon>
        <taxon>Thiotrichales</taxon>
        <taxon>Thiotrichaceae</taxon>
        <taxon>Thiothrix</taxon>
    </lineage>
</organism>
<reference evidence="3 4" key="1">
    <citation type="submission" date="2017-01" db="EMBL/GenBank/DDBJ databases">
        <title>Novel large sulfur bacteria in the metagenomes of groundwater-fed chemosynthetic microbial mats in the Lake Huron basin.</title>
        <authorList>
            <person name="Sharrar A.M."/>
            <person name="Flood B.E."/>
            <person name="Bailey J.V."/>
            <person name="Jones D.S."/>
            <person name="Biddanda B."/>
            <person name="Ruberg S.A."/>
            <person name="Marcus D.N."/>
            <person name="Dick G.J."/>
        </authorList>
    </citation>
    <scope>NUCLEOTIDE SEQUENCE [LARGE SCALE GENOMIC DNA]</scope>
    <source>
        <strain evidence="3">A8</strain>
    </source>
</reference>
<evidence type="ECO:0000259" key="2">
    <source>
        <dbReference type="Pfam" id="PF16036"/>
    </source>
</evidence>
<dbReference type="GO" id="GO:0016872">
    <property type="term" value="F:intramolecular lyase activity"/>
    <property type="evidence" value="ECO:0007669"/>
    <property type="project" value="InterPro"/>
</dbReference>
<accession>A0A1Y1Q6T1</accession>
<proteinExistence type="predicted"/>
<name>A0A1Y1Q6T1_9GAMM</name>
<dbReference type="EMBL" id="MTEJ01000798">
    <property type="protein sequence ID" value="OQW97598.1"/>
    <property type="molecule type" value="Genomic_DNA"/>
</dbReference>
<dbReference type="AlphaFoldDB" id="A0A1Y1Q6T1"/>
<sequence>MRIALTYWLALLCLLPVLGHTAEQFPAQQTFAGQALNLNGKGIRAKAFFNLYNAGLYLQASNNDATAILADDQPSAVRLEITSSMITSTTMEDAVREGFKYSDPDPALQSRIEKFIAVFKNEIKEGDVYDFVYKPTNMSIIKNGKAAATIAGHDFKQALYGIWIGNRPVQASLKKALLGR</sequence>
<dbReference type="Pfam" id="PF16036">
    <property type="entry name" value="Chalcone_3"/>
    <property type="match status" value="1"/>
</dbReference>
<protein>
    <recommendedName>
        <fullName evidence="2">Chalcone isomerase domain-containing protein</fullName>
    </recommendedName>
</protein>
<comment type="caution">
    <text evidence="3">The sequence shown here is derived from an EMBL/GenBank/DDBJ whole genome shotgun (WGS) entry which is preliminary data.</text>
</comment>
<dbReference type="STRING" id="1123401.GCA_000621325_01833"/>
<feature type="signal peptide" evidence="1">
    <location>
        <begin position="1"/>
        <end position="22"/>
    </location>
</feature>
<keyword evidence="1" id="KW-0732">Signal</keyword>
<dbReference type="InterPro" id="IPR016088">
    <property type="entry name" value="Chalcone_isomerase_3-sand"/>
</dbReference>
<dbReference type="InterPro" id="IPR036298">
    <property type="entry name" value="Chalcone_isomerase_sf"/>
</dbReference>
<evidence type="ECO:0000313" key="4">
    <source>
        <dbReference type="Proteomes" id="UP000192491"/>
    </source>
</evidence>
<evidence type="ECO:0000256" key="1">
    <source>
        <dbReference type="SAM" id="SignalP"/>
    </source>
</evidence>
<gene>
    <name evidence="3" type="ORF">BWK73_54105</name>
</gene>
<dbReference type="InterPro" id="IPR016087">
    <property type="entry name" value="Chalcone_isomerase"/>
</dbReference>
<dbReference type="Proteomes" id="UP000192491">
    <property type="component" value="Unassembled WGS sequence"/>
</dbReference>
<dbReference type="SUPFAM" id="SSF54626">
    <property type="entry name" value="Chalcone isomerase"/>
    <property type="match status" value="1"/>
</dbReference>
<feature type="domain" description="Chalcone isomerase" evidence="2">
    <location>
        <begin position="24"/>
        <end position="179"/>
    </location>
</feature>
<dbReference type="Gene3D" id="3.50.70.10">
    <property type="match status" value="1"/>
</dbReference>
<feature type="chain" id="PRO_5012327305" description="Chalcone isomerase domain-containing protein" evidence="1">
    <location>
        <begin position="23"/>
        <end position="180"/>
    </location>
</feature>